<sequence length="115" mass="12747">MSCLPALEARKDPTGHLLINVRLHRRKLCLRHAFLALSPPELGIESTRVAFISQFPDLPLSKQTVHPYSTYILHALLAPLLPSPPFSGISSINNILKLDLINSHSIHLLSISRSV</sequence>
<keyword evidence="2" id="KW-1185">Reference proteome</keyword>
<gene>
    <name evidence="1" type="ORF">VTL71DRAFT_8225</name>
</gene>
<proteinExistence type="predicted"/>
<reference evidence="1 2" key="1">
    <citation type="journal article" date="2024" name="Commun. Biol.">
        <title>Comparative genomic analysis of thermophilic fungi reveals convergent evolutionary adaptations and gene losses.</title>
        <authorList>
            <person name="Steindorff A.S."/>
            <person name="Aguilar-Pontes M.V."/>
            <person name="Robinson A.J."/>
            <person name="Andreopoulos B."/>
            <person name="LaButti K."/>
            <person name="Kuo A."/>
            <person name="Mondo S."/>
            <person name="Riley R."/>
            <person name="Otillar R."/>
            <person name="Haridas S."/>
            <person name="Lipzen A."/>
            <person name="Grimwood J."/>
            <person name="Schmutz J."/>
            <person name="Clum A."/>
            <person name="Reid I.D."/>
            <person name="Moisan M.C."/>
            <person name="Butler G."/>
            <person name="Nguyen T.T.M."/>
            <person name="Dewar K."/>
            <person name="Conant G."/>
            <person name="Drula E."/>
            <person name="Henrissat B."/>
            <person name="Hansel C."/>
            <person name="Singer S."/>
            <person name="Hutchinson M.I."/>
            <person name="de Vries R.P."/>
            <person name="Natvig D.O."/>
            <person name="Powell A.J."/>
            <person name="Tsang A."/>
            <person name="Grigoriev I.V."/>
        </authorList>
    </citation>
    <scope>NUCLEOTIDE SEQUENCE [LARGE SCALE GENOMIC DNA]</scope>
    <source>
        <strain evidence="1 2">CBS 494.80</strain>
    </source>
</reference>
<comment type="caution">
    <text evidence="1">The sequence shown here is derived from an EMBL/GenBank/DDBJ whole genome shotgun (WGS) entry which is preliminary data.</text>
</comment>
<dbReference type="EMBL" id="JAZHXI010000002">
    <property type="protein sequence ID" value="KAL2074447.1"/>
    <property type="molecule type" value="Genomic_DNA"/>
</dbReference>
<accession>A0ABR4CXZ0</accession>
<evidence type="ECO:0000313" key="1">
    <source>
        <dbReference type="EMBL" id="KAL2074447.1"/>
    </source>
</evidence>
<evidence type="ECO:0000313" key="2">
    <source>
        <dbReference type="Proteomes" id="UP001595075"/>
    </source>
</evidence>
<dbReference type="Proteomes" id="UP001595075">
    <property type="component" value="Unassembled WGS sequence"/>
</dbReference>
<organism evidence="1 2">
    <name type="scientific">Oculimacula yallundae</name>
    <dbReference type="NCBI Taxonomy" id="86028"/>
    <lineage>
        <taxon>Eukaryota</taxon>
        <taxon>Fungi</taxon>
        <taxon>Dikarya</taxon>
        <taxon>Ascomycota</taxon>
        <taxon>Pezizomycotina</taxon>
        <taxon>Leotiomycetes</taxon>
        <taxon>Helotiales</taxon>
        <taxon>Ploettnerulaceae</taxon>
        <taxon>Oculimacula</taxon>
    </lineage>
</organism>
<protein>
    <submittedName>
        <fullName evidence="1">Uncharacterized protein</fullName>
    </submittedName>
</protein>
<name>A0ABR4CXZ0_9HELO</name>